<dbReference type="InterPro" id="IPR028002">
    <property type="entry name" value="Myb_DNA-bind_5"/>
</dbReference>
<gene>
    <name evidence="8" type="ORF">PHAECO_LOCUS8240</name>
</gene>
<dbReference type="PANTHER" id="PTHR23098">
    <property type="entry name" value="AGAP001331-PA-RELATED"/>
    <property type="match status" value="1"/>
</dbReference>
<name>A0A9N9SFP2_PHACE</name>
<dbReference type="OrthoDB" id="6763911at2759"/>
<accession>A0A9N9SFP2</accession>
<proteinExistence type="predicted"/>
<feature type="region of interest" description="Disordered" evidence="6">
    <location>
        <begin position="46"/>
        <end position="127"/>
    </location>
</feature>
<evidence type="ECO:0000256" key="1">
    <source>
        <dbReference type="ARBA" id="ARBA00011764"/>
    </source>
</evidence>
<comment type="function">
    <text evidence="5">Involved in transvection phenomena (= synapsis-dependent gene expression), where the synaptic pairing of chromosomes carrying genes with which zeste interacts influences the expression of these genes. Zeste binds to DNA and stimulates transcription from a nearby promoter.</text>
</comment>
<keyword evidence="4" id="KW-0804">Transcription</keyword>
<evidence type="ECO:0000256" key="2">
    <source>
        <dbReference type="ARBA" id="ARBA00016807"/>
    </source>
</evidence>
<dbReference type="EMBL" id="OU896710">
    <property type="protein sequence ID" value="CAG9820717.1"/>
    <property type="molecule type" value="Genomic_DNA"/>
</dbReference>
<dbReference type="Pfam" id="PF13873">
    <property type="entry name" value="Myb_DNA-bind_5"/>
    <property type="match status" value="1"/>
</dbReference>
<evidence type="ECO:0000313" key="8">
    <source>
        <dbReference type="EMBL" id="CAG9820717.1"/>
    </source>
</evidence>
<reference evidence="8" key="1">
    <citation type="submission" date="2022-01" db="EMBL/GenBank/DDBJ databases">
        <authorList>
            <person name="King R."/>
        </authorList>
    </citation>
    <scope>NUCLEOTIDE SEQUENCE</scope>
</reference>
<evidence type="ECO:0000313" key="9">
    <source>
        <dbReference type="Proteomes" id="UP001153737"/>
    </source>
</evidence>
<feature type="domain" description="Myb/SANT-like DNA-binding" evidence="7">
    <location>
        <begin position="158"/>
        <end position="231"/>
    </location>
</feature>
<dbReference type="PANTHER" id="PTHR23098:SF16">
    <property type="entry name" value="REGULATORY PROTEIN ZESTE"/>
    <property type="match status" value="1"/>
</dbReference>
<evidence type="ECO:0000256" key="6">
    <source>
        <dbReference type="SAM" id="MobiDB-lite"/>
    </source>
</evidence>
<dbReference type="AlphaFoldDB" id="A0A9N9SFP2"/>
<evidence type="ECO:0000256" key="3">
    <source>
        <dbReference type="ARBA" id="ARBA00023015"/>
    </source>
</evidence>
<protein>
    <recommendedName>
        <fullName evidence="2">Regulatory protein zeste</fullName>
    </recommendedName>
</protein>
<dbReference type="GO" id="GO:0005634">
    <property type="term" value="C:nucleus"/>
    <property type="evidence" value="ECO:0007669"/>
    <property type="project" value="TreeGrafter"/>
</dbReference>
<feature type="compositionally biased region" description="Polar residues" evidence="6">
    <location>
        <begin position="60"/>
        <end position="113"/>
    </location>
</feature>
<sequence length="343" mass="38339">MGFLAPFTQKRRTTSNIFKKIPLKRDLMPSDVWQNFEVEEDGVLVEEGSQNEESTKVFPASQTVSQSSTAMDNQPTIVSPHSSTNQSKTSTPCASKKQSITDTPRTSTSQAGTLRQERNATKKKKNDDSVNNLIAQCSSIGQKLEFIITTPIEAHQRGIKTTRNQFEAYLNELRVNKPFRENKFEGSDPDILRRTWDQLAAKLNALGGPCKDVSGWKRVFTDWKSQARGKARKLKLFQAQTGNVGVPPKPLTDLEEQLLDLTGRVVVTGMDIPEIGIDGPIQPDVHQELNKDDDNICEEDIVMKYNDVEASQASTSQKKIRPAKRKTSLLGCLKKFGKPVVHR</sequence>
<evidence type="ECO:0000256" key="5">
    <source>
        <dbReference type="ARBA" id="ARBA00025466"/>
    </source>
</evidence>
<dbReference type="Proteomes" id="UP001153737">
    <property type="component" value="Chromosome 4"/>
</dbReference>
<keyword evidence="9" id="KW-1185">Reference proteome</keyword>
<feature type="compositionally biased region" description="Basic and acidic residues" evidence="6">
    <location>
        <begin position="115"/>
        <end position="127"/>
    </location>
</feature>
<organism evidence="8 9">
    <name type="scientific">Phaedon cochleariae</name>
    <name type="common">Mustard beetle</name>
    <dbReference type="NCBI Taxonomy" id="80249"/>
    <lineage>
        <taxon>Eukaryota</taxon>
        <taxon>Metazoa</taxon>
        <taxon>Ecdysozoa</taxon>
        <taxon>Arthropoda</taxon>
        <taxon>Hexapoda</taxon>
        <taxon>Insecta</taxon>
        <taxon>Pterygota</taxon>
        <taxon>Neoptera</taxon>
        <taxon>Endopterygota</taxon>
        <taxon>Coleoptera</taxon>
        <taxon>Polyphaga</taxon>
        <taxon>Cucujiformia</taxon>
        <taxon>Chrysomeloidea</taxon>
        <taxon>Chrysomelidae</taxon>
        <taxon>Chrysomelinae</taxon>
        <taxon>Chrysomelini</taxon>
        <taxon>Phaedon</taxon>
    </lineage>
</organism>
<keyword evidence="3" id="KW-0805">Transcription regulation</keyword>
<reference evidence="8" key="2">
    <citation type="submission" date="2022-10" db="EMBL/GenBank/DDBJ databases">
        <authorList>
            <consortium name="ENA_rothamsted_submissions"/>
            <consortium name="culmorum"/>
            <person name="King R."/>
        </authorList>
    </citation>
    <scope>NUCLEOTIDE SEQUENCE</scope>
</reference>
<evidence type="ECO:0000256" key="4">
    <source>
        <dbReference type="ARBA" id="ARBA00023163"/>
    </source>
</evidence>
<comment type="subunit">
    <text evidence="1">Self-associates forming complexes of several hundred monomers.</text>
</comment>
<evidence type="ECO:0000259" key="7">
    <source>
        <dbReference type="Pfam" id="PF13873"/>
    </source>
</evidence>